<proteinExistence type="inferred from homology"/>
<protein>
    <submittedName>
        <fullName evidence="2">Type II/IV secretion system family protein</fullName>
    </submittedName>
</protein>
<dbReference type="PANTHER" id="PTHR30486:SF6">
    <property type="entry name" value="TYPE IV PILUS RETRACTATION ATPASE PILT"/>
    <property type="match status" value="1"/>
</dbReference>
<dbReference type="HOGENOM" id="CLU_030333_0_0_9"/>
<evidence type="ECO:0000313" key="3">
    <source>
        <dbReference type="Proteomes" id="UP000029278"/>
    </source>
</evidence>
<dbReference type="RefSeq" id="WP_036623514.1">
    <property type="nucleotide sequence ID" value="NZ_JAKOBR010000018.1"/>
</dbReference>
<dbReference type="Proteomes" id="UP000029278">
    <property type="component" value="Unassembled WGS sequence"/>
</dbReference>
<sequence length="623" mass="71870">MMFALNGLLLAGILVAIGVLLYLRMSRRLPEQPDEKPVYTLEAMTVFVKEALHEMTSSNLIDFGLSEEEYRRRKNKRAELKKALRGCTSGDLRDKAYMKQVISDLLEQRYTLDDNNLNRLLPFDDPQALTSQDQFDILLYLYKKQHRLKALDELIRKYELDCPKRSLEDEETESYRITADEIRDIYKQEARRLSVEDKTQIVVQRIYQQYKGFSVIDEIRDMKIDGVSGGVSGIPPSMWEGEWGLEEEALLREVPRSHDSVWLFYKGKSIHLSFLSFGSEQELRRVCQNVYKHNFPGQLSEANGFKVNEMADGSRVVVLRPRFSESWAFFVRKFDVQNAALEQLIQDDNAELPIGLIRYLVMGERITAITGAQGSGKTTLLMAMVRYIPAILPIRVQEMSFELQLRKIYRDRNILSLRETETISGQDGLDIQKKTDGSVNILGEVATDPVAAWMVQMAQVASLFTLFTHHAKTFRDLVYSLRNSLLKTGVFTNEKVAEQQVVSVINFDIHLRRDADGHRYIERITECVPVEQEEGYPETFRHKTTTEEKMTAFMETMLEYFRRSTDRPLYVARNVIEYRDGRYVAVHPLSERSRKEIAACLAGPDQAAFEAFLAVHWGDSDEN</sequence>
<organism evidence="2 3">
    <name type="scientific">Paenibacillus macerans</name>
    <name type="common">Bacillus macerans</name>
    <dbReference type="NCBI Taxonomy" id="44252"/>
    <lineage>
        <taxon>Bacteria</taxon>
        <taxon>Bacillati</taxon>
        <taxon>Bacillota</taxon>
        <taxon>Bacilli</taxon>
        <taxon>Bacillales</taxon>
        <taxon>Paenibacillaceae</taxon>
        <taxon>Paenibacillus</taxon>
    </lineage>
</organism>
<dbReference type="SUPFAM" id="SSF52540">
    <property type="entry name" value="P-loop containing nucleoside triphosphate hydrolases"/>
    <property type="match status" value="1"/>
</dbReference>
<name>A0A090ZCB3_PAEMA</name>
<dbReference type="GO" id="GO:0016887">
    <property type="term" value="F:ATP hydrolysis activity"/>
    <property type="evidence" value="ECO:0007669"/>
    <property type="project" value="InterPro"/>
</dbReference>
<dbReference type="EMBL" id="JMQA01000029">
    <property type="protein sequence ID" value="KFN08277.1"/>
    <property type="molecule type" value="Genomic_DNA"/>
</dbReference>
<dbReference type="PANTHER" id="PTHR30486">
    <property type="entry name" value="TWITCHING MOTILITY PROTEIN PILT"/>
    <property type="match status" value="1"/>
</dbReference>
<dbReference type="AlphaFoldDB" id="A0A090ZCB3"/>
<comment type="caution">
    <text evidence="2">The sequence shown here is derived from an EMBL/GenBank/DDBJ whole genome shotgun (WGS) entry which is preliminary data.</text>
</comment>
<dbReference type="PATRIC" id="fig|44252.3.peg.3311"/>
<dbReference type="GeneID" id="77007600"/>
<accession>A0A090ZCB3</accession>
<dbReference type="STRING" id="44252.DJ90_1707"/>
<dbReference type="InterPro" id="IPR027417">
    <property type="entry name" value="P-loop_NTPase"/>
</dbReference>
<evidence type="ECO:0000256" key="1">
    <source>
        <dbReference type="ARBA" id="ARBA00006611"/>
    </source>
</evidence>
<reference evidence="2 3" key="1">
    <citation type="submission" date="2014-04" db="EMBL/GenBank/DDBJ databases">
        <authorList>
            <person name="Bishop-Lilly K.A."/>
            <person name="Broomall S.M."/>
            <person name="Chain P.S."/>
            <person name="Chertkov O."/>
            <person name="Coyne S.R."/>
            <person name="Daligault H.E."/>
            <person name="Davenport K.W."/>
            <person name="Erkkila T."/>
            <person name="Frey K.G."/>
            <person name="Gibbons H.S."/>
            <person name="Gu W."/>
            <person name="Jaissle J."/>
            <person name="Johnson S.L."/>
            <person name="Koroleva G.I."/>
            <person name="Ladner J.T."/>
            <person name="Lo C.-C."/>
            <person name="Minogue T.D."/>
            <person name="Munk C."/>
            <person name="Palacios G.F."/>
            <person name="Redden C.L."/>
            <person name="Rosenzweig C.N."/>
            <person name="Scholz M.B."/>
            <person name="Teshima H."/>
            <person name="Xu Y."/>
        </authorList>
    </citation>
    <scope>NUCLEOTIDE SEQUENCE [LARGE SCALE GENOMIC DNA]</scope>
    <source>
        <strain evidence="2 3">8244</strain>
    </source>
</reference>
<gene>
    <name evidence="2" type="ORF">DJ90_1707</name>
</gene>
<evidence type="ECO:0000313" key="2">
    <source>
        <dbReference type="EMBL" id="KFN08277.1"/>
    </source>
</evidence>
<keyword evidence="3" id="KW-1185">Reference proteome</keyword>
<dbReference type="OrthoDB" id="1981678at2"/>
<dbReference type="Gene3D" id="3.40.50.300">
    <property type="entry name" value="P-loop containing nucleotide triphosphate hydrolases"/>
    <property type="match status" value="1"/>
</dbReference>
<dbReference type="InterPro" id="IPR050921">
    <property type="entry name" value="T4SS_GSP_E_ATPase"/>
</dbReference>
<comment type="similarity">
    <text evidence="1">Belongs to the GSP E family.</text>
</comment>